<keyword evidence="10" id="KW-1185">Reference proteome</keyword>
<reference evidence="9 10" key="1">
    <citation type="submission" date="2018-04" db="EMBL/GenBank/DDBJ databases">
        <authorList>
            <person name="Vogel A."/>
        </authorList>
    </citation>
    <scope>NUCLEOTIDE SEQUENCE [LARGE SCALE GENOMIC DNA]</scope>
</reference>
<feature type="domain" description="EamA" evidence="8">
    <location>
        <begin position="16"/>
        <end position="156"/>
    </location>
</feature>
<feature type="transmembrane region" description="Helical" evidence="7">
    <location>
        <begin position="307"/>
        <end position="328"/>
    </location>
</feature>
<evidence type="ECO:0000259" key="8">
    <source>
        <dbReference type="Pfam" id="PF00892"/>
    </source>
</evidence>
<feature type="compositionally biased region" description="Gly residues" evidence="6">
    <location>
        <begin position="424"/>
        <end position="433"/>
    </location>
</feature>
<feature type="transmembrane region" description="Helical" evidence="7">
    <location>
        <begin position="16"/>
        <end position="37"/>
    </location>
</feature>
<feature type="transmembrane region" description="Helical" evidence="7">
    <location>
        <begin position="282"/>
        <end position="301"/>
    </location>
</feature>
<evidence type="ECO:0000256" key="6">
    <source>
        <dbReference type="SAM" id="MobiDB-lite"/>
    </source>
</evidence>
<feature type="transmembrane region" description="Helical" evidence="7">
    <location>
        <begin position="218"/>
        <end position="237"/>
    </location>
</feature>
<protein>
    <recommendedName>
        <fullName evidence="8">EamA domain-containing protein</fullName>
    </recommendedName>
</protein>
<feature type="transmembrane region" description="Helical" evidence="7">
    <location>
        <begin position="77"/>
        <end position="96"/>
    </location>
</feature>
<feature type="transmembrane region" description="Helical" evidence="7">
    <location>
        <begin position="187"/>
        <end position="206"/>
    </location>
</feature>
<dbReference type="InterPro" id="IPR037185">
    <property type="entry name" value="EmrE-like"/>
</dbReference>
<organism evidence="9 10">
    <name type="scientific">Cuscuta campestris</name>
    <dbReference type="NCBI Taxonomy" id="132261"/>
    <lineage>
        <taxon>Eukaryota</taxon>
        <taxon>Viridiplantae</taxon>
        <taxon>Streptophyta</taxon>
        <taxon>Embryophyta</taxon>
        <taxon>Tracheophyta</taxon>
        <taxon>Spermatophyta</taxon>
        <taxon>Magnoliopsida</taxon>
        <taxon>eudicotyledons</taxon>
        <taxon>Gunneridae</taxon>
        <taxon>Pentapetalae</taxon>
        <taxon>asterids</taxon>
        <taxon>lamiids</taxon>
        <taxon>Solanales</taxon>
        <taxon>Convolvulaceae</taxon>
        <taxon>Cuscuteae</taxon>
        <taxon>Cuscuta</taxon>
        <taxon>Cuscuta subgen. Grammica</taxon>
        <taxon>Cuscuta sect. Cleistogrammica</taxon>
    </lineage>
</organism>
<feature type="transmembrane region" description="Helical" evidence="7">
    <location>
        <begin position="707"/>
        <end position="726"/>
    </location>
</feature>
<dbReference type="GO" id="GO:0022857">
    <property type="term" value="F:transmembrane transporter activity"/>
    <property type="evidence" value="ECO:0007669"/>
    <property type="project" value="InterPro"/>
</dbReference>
<name>A0A484LIQ4_9ASTE</name>
<dbReference type="InterPro" id="IPR030184">
    <property type="entry name" value="WAT1-related"/>
</dbReference>
<keyword evidence="5 7" id="KW-0472">Membrane</keyword>
<dbReference type="EMBL" id="OOIL02001523">
    <property type="protein sequence ID" value="VFQ76333.1"/>
    <property type="molecule type" value="Genomic_DNA"/>
</dbReference>
<comment type="subcellular location">
    <subcellularLocation>
        <location evidence="1">Membrane</location>
        <topology evidence="1">Multi-pass membrane protein</topology>
    </subcellularLocation>
</comment>
<feature type="transmembrane region" description="Helical" evidence="7">
    <location>
        <begin position="669"/>
        <end position="695"/>
    </location>
</feature>
<feature type="transmembrane region" description="Helical" evidence="7">
    <location>
        <begin position="732"/>
        <end position="753"/>
    </location>
</feature>
<feature type="transmembrane region" description="Helical" evidence="7">
    <location>
        <begin position="140"/>
        <end position="158"/>
    </location>
</feature>
<evidence type="ECO:0000313" key="9">
    <source>
        <dbReference type="EMBL" id="VFQ76333.1"/>
    </source>
</evidence>
<feature type="transmembrane region" description="Helical" evidence="7">
    <location>
        <begin position="43"/>
        <end position="65"/>
    </location>
</feature>
<dbReference type="Pfam" id="PF00892">
    <property type="entry name" value="EamA"/>
    <property type="match status" value="2"/>
</dbReference>
<accession>A0A484LIQ4</accession>
<gene>
    <name evidence="9" type="ORF">CCAM_LOCUS18109</name>
</gene>
<evidence type="ECO:0000256" key="7">
    <source>
        <dbReference type="SAM" id="Phobius"/>
    </source>
</evidence>
<feature type="transmembrane region" description="Helical" evidence="7">
    <location>
        <begin position="108"/>
        <end position="128"/>
    </location>
</feature>
<dbReference type="AlphaFoldDB" id="A0A484LIQ4"/>
<proteinExistence type="inferred from homology"/>
<evidence type="ECO:0000256" key="4">
    <source>
        <dbReference type="ARBA" id="ARBA00022989"/>
    </source>
</evidence>
<keyword evidence="3 7" id="KW-0812">Transmembrane</keyword>
<feature type="compositionally biased region" description="Basic and acidic residues" evidence="6">
    <location>
        <begin position="379"/>
        <end position="388"/>
    </location>
</feature>
<evidence type="ECO:0000313" key="10">
    <source>
        <dbReference type="Proteomes" id="UP000595140"/>
    </source>
</evidence>
<feature type="transmembrane region" description="Helical" evidence="7">
    <location>
        <begin position="615"/>
        <end position="633"/>
    </location>
</feature>
<evidence type="ECO:0000256" key="5">
    <source>
        <dbReference type="ARBA" id="ARBA00023136"/>
    </source>
</evidence>
<feature type="transmembrane region" description="Helical" evidence="7">
    <location>
        <begin position="257"/>
        <end position="275"/>
    </location>
</feature>
<evidence type="ECO:0000256" key="2">
    <source>
        <dbReference type="ARBA" id="ARBA00007635"/>
    </source>
</evidence>
<keyword evidence="4 7" id="KW-1133">Transmembrane helix</keyword>
<dbReference type="SUPFAM" id="SSF103481">
    <property type="entry name" value="Multidrug resistance efflux transporter EmrE"/>
    <property type="match status" value="4"/>
</dbReference>
<comment type="similarity">
    <text evidence="2">Belongs to the drug/metabolite transporter (DMT) superfamily. Plant drug/metabolite exporter (P-DME) (TC 2.A.7.4) family.</text>
</comment>
<evidence type="ECO:0000256" key="1">
    <source>
        <dbReference type="ARBA" id="ARBA00004141"/>
    </source>
</evidence>
<dbReference type="InterPro" id="IPR000620">
    <property type="entry name" value="EamA_dom"/>
</dbReference>
<feature type="region of interest" description="Disordered" evidence="6">
    <location>
        <begin position="361"/>
        <end position="437"/>
    </location>
</feature>
<dbReference type="GO" id="GO:0016020">
    <property type="term" value="C:membrane"/>
    <property type="evidence" value="ECO:0007669"/>
    <property type="project" value="UniProtKB-SubCell"/>
</dbReference>
<sequence length="776" mass="84299">MEAEKIWGAMQGLKPAFLMVVVQAVFAGVNVLYKIAASDGMNLSVLVCYRFLFATGFIVPVALLAERNKRPKLTWTIVLLAFLCGLFGGSLGQNLYLQSLVYTSATYATAIFNLIPGITFIVAVTFRLERLGWKTASGKAKVLGTVFGIGGAMLLTFYKGPELNLWRTNIHLLHSSPHNSNVQSKPLLGTLLALIGCVCYSCWLILQAKAAERFPCPYSFTALTMVFGSVQAFIYAICRERDLREWKLGWNIRLLAAAYAGIMGSGLMFTVIAWAVRMKGPVYVSVFNPLMLVMVALAGSLCLDERLHLGTLLGAGLIITGLYIVLWGKGREMKRVSQLVPAVGSETTEGKVGQVEIDIITPTPSSRKDGSCHVSSRKSSMDMRRDNCSLEGGGGEEEGILAEGGRPSLTGSEDDEAAKLESGGADGNGGGGFDGRERDAEVGRFRWNEPQRSRLLPLLFRRPLHLSPRLPPRKVAPSSSNITKDTQVIQLHAKSHFPIKLVSTNFLIWQRQVRSTLIGLDLLGYIDGTLAAPAPTVNDAINPCYSIWFRQDQSIVGALLGSCSDQNLYFESLVYTSATYVTAIFNFAPAFTFIIAVTLRVEELGLKTAAGRAKVLGTILCIGGAMLLTFYHGPKFTLWKPPIHLLRRHTPPPHAVAAAQSSKPLLGCVLAVLAVLLYSFMLILQGILGGGVVYGVSTWCVHARGPVYVAAFTPLWLLMMALAAFLFLDENIYLGTLLGAGLIIAGLYTILWGEDKKVKVGSQQPINSHTQDTTKV</sequence>
<dbReference type="Proteomes" id="UP000595140">
    <property type="component" value="Unassembled WGS sequence"/>
</dbReference>
<feature type="domain" description="EamA" evidence="8">
    <location>
        <begin position="188"/>
        <end position="326"/>
    </location>
</feature>
<evidence type="ECO:0000256" key="3">
    <source>
        <dbReference type="ARBA" id="ARBA00022692"/>
    </source>
</evidence>
<dbReference type="OrthoDB" id="1728340at2759"/>
<dbReference type="PANTHER" id="PTHR31218">
    <property type="entry name" value="WAT1-RELATED PROTEIN"/>
    <property type="match status" value="1"/>
</dbReference>